<evidence type="ECO:0000313" key="10">
    <source>
        <dbReference type="Proteomes" id="UP000694864"/>
    </source>
</evidence>
<evidence type="ECO:0000256" key="1">
    <source>
        <dbReference type="ARBA" id="ARBA00022578"/>
    </source>
</evidence>
<keyword evidence="5" id="KW-0238">DNA-binding</keyword>
<evidence type="ECO:0000256" key="4">
    <source>
        <dbReference type="ARBA" id="ARBA00022833"/>
    </source>
</evidence>
<dbReference type="GeneID" id="104753643"/>
<dbReference type="Proteomes" id="UP000694864">
    <property type="component" value="Chromosome 16"/>
</dbReference>
<feature type="compositionally biased region" description="Polar residues" evidence="8">
    <location>
        <begin position="368"/>
        <end position="386"/>
    </location>
</feature>
<keyword evidence="4" id="KW-0862">Zinc</keyword>
<name>A0ABM0WPG5_CAMSA</name>
<dbReference type="InterPro" id="IPR001207">
    <property type="entry name" value="Transposase_mutator"/>
</dbReference>
<feature type="compositionally biased region" description="Basic residues" evidence="8">
    <location>
        <begin position="324"/>
        <end position="333"/>
    </location>
</feature>
<reference evidence="10" key="1">
    <citation type="journal article" date="2014" name="Nat. Commun.">
        <title>The emerging biofuel crop Camelina sativa retains a highly undifferentiated hexaploid genome structure.</title>
        <authorList>
            <person name="Kagale S."/>
            <person name="Koh C."/>
            <person name="Nixon J."/>
            <person name="Bollina V."/>
            <person name="Clarke W.E."/>
            <person name="Tuteja R."/>
            <person name="Spillane C."/>
            <person name="Robinson S.J."/>
            <person name="Links M.G."/>
            <person name="Clarke C."/>
            <person name="Higgins E.E."/>
            <person name="Huebert T."/>
            <person name="Sharpe A.G."/>
            <person name="Parkin I.A."/>
        </authorList>
    </citation>
    <scope>NUCLEOTIDE SEQUENCE [LARGE SCALE GENOMIC DNA]</scope>
    <source>
        <strain evidence="10">cv. DH55</strain>
    </source>
</reference>
<dbReference type="PROSITE" id="PS50966">
    <property type="entry name" value="ZF_SWIM"/>
    <property type="match status" value="1"/>
</dbReference>
<keyword evidence="3 7" id="KW-0863">Zinc-finger</keyword>
<dbReference type="InterPro" id="IPR007527">
    <property type="entry name" value="Znf_SWIM"/>
</dbReference>
<feature type="compositionally biased region" description="Low complexity" evidence="8">
    <location>
        <begin position="403"/>
        <end position="419"/>
    </location>
</feature>
<dbReference type="PANTHER" id="PTHR31973:SF187">
    <property type="entry name" value="MUTATOR TRANSPOSASE MUDRA PROTEIN"/>
    <property type="match status" value="1"/>
</dbReference>
<accession>A0ABM0WPG5</accession>
<evidence type="ECO:0000256" key="3">
    <source>
        <dbReference type="ARBA" id="ARBA00022771"/>
    </source>
</evidence>
<keyword evidence="1" id="KW-0815">Transposition</keyword>
<gene>
    <name evidence="11" type="primary">LOC104753643</name>
</gene>
<evidence type="ECO:0000256" key="8">
    <source>
        <dbReference type="SAM" id="MobiDB-lite"/>
    </source>
</evidence>
<evidence type="ECO:0000256" key="6">
    <source>
        <dbReference type="ARBA" id="ARBA00023172"/>
    </source>
</evidence>
<evidence type="ECO:0000256" key="2">
    <source>
        <dbReference type="ARBA" id="ARBA00022723"/>
    </source>
</evidence>
<dbReference type="Pfam" id="PF00872">
    <property type="entry name" value="Transposase_mut"/>
    <property type="match status" value="1"/>
</dbReference>
<evidence type="ECO:0000256" key="7">
    <source>
        <dbReference type="PROSITE-ProRule" id="PRU00325"/>
    </source>
</evidence>
<dbReference type="PANTHER" id="PTHR31973">
    <property type="entry name" value="POLYPROTEIN, PUTATIVE-RELATED"/>
    <property type="match status" value="1"/>
</dbReference>
<dbReference type="InterPro" id="IPR006564">
    <property type="entry name" value="Znf_PMZ"/>
</dbReference>
<feature type="compositionally biased region" description="Basic and acidic residues" evidence="8">
    <location>
        <begin position="311"/>
        <end position="323"/>
    </location>
</feature>
<organism evidence="10 11">
    <name type="scientific">Camelina sativa</name>
    <name type="common">False flax</name>
    <name type="synonym">Myagrum sativum</name>
    <dbReference type="NCBI Taxonomy" id="90675"/>
    <lineage>
        <taxon>Eukaryota</taxon>
        <taxon>Viridiplantae</taxon>
        <taxon>Streptophyta</taxon>
        <taxon>Embryophyta</taxon>
        <taxon>Tracheophyta</taxon>
        <taxon>Spermatophyta</taxon>
        <taxon>Magnoliopsida</taxon>
        <taxon>eudicotyledons</taxon>
        <taxon>Gunneridae</taxon>
        <taxon>Pentapetalae</taxon>
        <taxon>rosids</taxon>
        <taxon>malvids</taxon>
        <taxon>Brassicales</taxon>
        <taxon>Brassicaceae</taxon>
        <taxon>Camelineae</taxon>
        <taxon>Camelina</taxon>
    </lineage>
</organism>
<keyword evidence="2" id="KW-0479">Metal-binding</keyword>
<sequence length="419" mass="48097">MSKVGCWQLLEEMPITSSIWLHGVLCLLNTESWIWVIKLLKADLNLGDGEGFSLISDRQKGLLIAVEQELPKVEHRMCARHIYGNLRRAYPGKELPKHLFWAVAKSFNEADYNKAMEELKQFDQGVYEAVMNKNPKNCSRAFFKCTSLCEDVSNNFSESYNNTINQAREMPLVAMLETIRRQCLIRNDMRRKKAAKHKGKYSLKVAKTIKEEQRHLKYCEVIPCGNGHYEVAEHVHHGFRVDMNAKTCACRRWSMTGIPCRHVLRVIGLKKNQKPEDFVTCDWLLTSRWVAQYNEQLMGVNGMYFWEKSGERELQPPPREKTKGRTKKQKRIKGKNESPKKKRKQGKEVEEEAPPKKVKITREGITLHCSQCTKTGHNTRSCQNPGVQGKQAQPRKRRGEGGPSQPSQASQASQISLGD</sequence>
<feature type="domain" description="SWIM-type" evidence="9">
    <location>
        <begin position="239"/>
        <end position="271"/>
    </location>
</feature>
<evidence type="ECO:0000256" key="5">
    <source>
        <dbReference type="ARBA" id="ARBA00023125"/>
    </source>
</evidence>
<evidence type="ECO:0000313" key="11">
    <source>
        <dbReference type="RefSeq" id="XP_010474167.1"/>
    </source>
</evidence>
<feature type="region of interest" description="Disordered" evidence="8">
    <location>
        <begin position="311"/>
        <end position="419"/>
    </location>
</feature>
<dbReference type="Pfam" id="PF04434">
    <property type="entry name" value="SWIM"/>
    <property type="match status" value="1"/>
</dbReference>
<keyword evidence="6" id="KW-0233">DNA recombination</keyword>
<dbReference type="RefSeq" id="XP_010474167.1">
    <property type="nucleotide sequence ID" value="XM_010475865.1"/>
</dbReference>
<reference evidence="11" key="2">
    <citation type="submission" date="2025-08" db="UniProtKB">
        <authorList>
            <consortium name="RefSeq"/>
        </authorList>
    </citation>
    <scope>IDENTIFICATION</scope>
    <source>
        <tissue evidence="11">Leaf</tissue>
    </source>
</reference>
<protein>
    <submittedName>
        <fullName evidence="11">Uncharacterized protein LOC104753643</fullName>
    </submittedName>
</protein>
<dbReference type="SMART" id="SM00575">
    <property type="entry name" value="ZnF_PMZ"/>
    <property type="match status" value="1"/>
</dbReference>
<evidence type="ECO:0000259" key="9">
    <source>
        <dbReference type="PROSITE" id="PS50966"/>
    </source>
</evidence>
<proteinExistence type="predicted"/>
<keyword evidence="10" id="KW-1185">Reference proteome</keyword>